<keyword evidence="2" id="KW-1185">Reference proteome</keyword>
<dbReference type="AlphaFoldDB" id="A0A0N4VBA9"/>
<sequence length="274" mass="30863">MTTDDNVIQLDEPVFASPVLINGDSCGIIVTQHSSIYMIGIDPLCIIRRLKSPELNSSFVRSPAIVDNHIFFLNTSGQLFEMALLQYCGRQDWITEDSEMEERNKKIWSNTMGSRTTPFLFRKRISVTGETFGGATIVKCENSKNFEATIYRGLIGSRDEHLRRKKSSNEILCCQESELKENAVGYRIQTGTEKMTVVLKMEFEGDGEKRAQLASVIGQLGDKAVDELLNNIVSVLLTNWTRSRLPAFKTTTALLLLSLIQLLLPLKHRSNSNR</sequence>
<evidence type="ECO:0000313" key="3">
    <source>
        <dbReference type="WBParaSite" id="EVEC_0000781201-mRNA-1"/>
    </source>
</evidence>
<evidence type="ECO:0000313" key="1">
    <source>
        <dbReference type="EMBL" id="VDD92545.1"/>
    </source>
</evidence>
<organism evidence="3">
    <name type="scientific">Enterobius vermicularis</name>
    <name type="common">Human pinworm</name>
    <dbReference type="NCBI Taxonomy" id="51028"/>
    <lineage>
        <taxon>Eukaryota</taxon>
        <taxon>Metazoa</taxon>
        <taxon>Ecdysozoa</taxon>
        <taxon>Nematoda</taxon>
        <taxon>Chromadorea</taxon>
        <taxon>Rhabditida</taxon>
        <taxon>Spirurina</taxon>
        <taxon>Oxyuridomorpha</taxon>
        <taxon>Oxyuroidea</taxon>
        <taxon>Oxyuridae</taxon>
        <taxon>Enterobius</taxon>
    </lineage>
</organism>
<evidence type="ECO:0000313" key="2">
    <source>
        <dbReference type="Proteomes" id="UP000274131"/>
    </source>
</evidence>
<protein>
    <submittedName>
        <fullName evidence="3">RAB3GAP2_N domain-containing protein</fullName>
    </submittedName>
</protein>
<reference evidence="3" key="1">
    <citation type="submission" date="2017-02" db="UniProtKB">
        <authorList>
            <consortium name="WormBaseParasite"/>
        </authorList>
    </citation>
    <scope>IDENTIFICATION</scope>
</reference>
<gene>
    <name evidence="1" type="ORF">EVEC_LOCUS7296</name>
</gene>
<dbReference type="WBParaSite" id="EVEC_0000781201-mRNA-1">
    <property type="protein sequence ID" value="EVEC_0000781201-mRNA-1"/>
    <property type="gene ID" value="EVEC_0000781201"/>
</dbReference>
<dbReference type="Proteomes" id="UP000274131">
    <property type="component" value="Unassembled WGS sequence"/>
</dbReference>
<accession>A0A0N4VBA9</accession>
<name>A0A0N4VBA9_ENTVE</name>
<dbReference type="EMBL" id="UXUI01008859">
    <property type="protein sequence ID" value="VDD92545.1"/>
    <property type="molecule type" value="Genomic_DNA"/>
</dbReference>
<reference evidence="1 2" key="2">
    <citation type="submission" date="2018-10" db="EMBL/GenBank/DDBJ databases">
        <authorList>
            <consortium name="Pathogen Informatics"/>
        </authorList>
    </citation>
    <scope>NUCLEOTIDE SEQUENCE [LARGE SCALE GENOMIC DNA]</scope>
</reference>
<proteinExistence type="predicted"/>